<keyword evidence="1" id="KW-0479">Metal-binding</keyword>
<dbReference type="SUPFAM" id="SSF57850">
    <property type="entry name" value="RING/U-box"/>
    <property type="match status" value="1"/>
</dbReference>
<dbReference type="GO" id="GO:0042428">
    <property type="term" value="P:serotonin metabolic process"/>
    <property type="evidence" value="ECO:0007669"/>
    <property type="project" value="TreeGrafter"/>
</dbReference>
<dbReference type="Proteomes" id="UP001497623">
    <property type="component" value="Unassembled WGS sequence"/>
</dbReference>
<dbReference type="InterPro" id="IPR033263">
    <property type="entry name" value="RNF180"/>
</dbReference>
<dbReference type="GO" id="GO:0008270">
    <property type="term" value="F:zinc ion binding"/>
    <property type="evidence" value="ECO:0007669"/>
    <property type="project" value="UniProtKB-KW"/>
</dbReference>
<reference evidence="8 9" key="1">
    <citation type="submission" date="2024-05" db="EMBL/GenBank/DDBJ databases">
        <authorList>
            <person name="Wallberg A."/>
        </authorList>
    </citation>
    <scope>NUCLEOTIDE SEQUENCE [LARGE SCALE GENOMIC DNA]</scope>
</reference>
<keyword evidence="2 4" id="KW-0863">Zinc-finger</keyword>
<evidence type="ECO:0000256" key="4">
    <source>
        <dbReference type="PROSITE-ProRule" id="PRU00175"/>
    </source>
</evidence>
<dbReference type="GO" id="GO:0005789">
    <property type="term" value="C:endoplasmic reticulum membrane"/>
    <property type="evidence" value="ECO:0007669"/>
    <property type="project" value="TreeGrafter"/>
</dbReference>
<dbReference type="Pfam" id="PF13923">
    <property type="entry name" value="zf-C3HC4_2"/>
    <property type="match status" value="1"/>
</dbReference>
<feature type="transmembrane region" description="Helical" evidence="6">
    <location>
        <begin position="228"/>
        <end position="246"/>
    </location>
</feature>
<dbReference type="PANTHER" id="PTHR46717">
    <property type="entry name" value="E3 UBIQUITIN-PROTEIN LIGASE RNF180"/>
    <property type="match status" value="1"/>
</dbReference>
<evidence type="ECO:0000256" key="3">
    <source>
        <dbReference type="ARBA" id="ARBA00022833"/>
    </source>
</evidence>
<dbReference type="GO" id="GO:0031624">
    <property type="term" value="F:ubiquitin conjugating enzyme binding"/>
    <property type="evidence" value="ECO:0007669"/>
    <property type="project" value="TreeGrafter"/>
</dbReference>
<feature type="compositionally biased region" description="Basic and acidic residues" evidence="5">
    <location>
        <begin position="71"/>
        <end position="99"/>
    </location>
</feature>
<evidence type="ECO:0000313" key="8">
    <source>
        <dbReference type="EMBL" id="CAL4114916.1"/>
    </source>
</evidence>
<proteinExistence type="predicted"/>
<organism evidence="8 9">
    <name type="scientific">Meganyctiphanes norvegica</name>
    <name type="common">Northern krill</name>
    <name type="synonym">Thysanopoda norvegica</name>
    <dbReference type="NCBI Taxonomy" id="48144"/>
    <lineage>
        <taxon>Eukaryota</taxon>
        <taxon>Metazoa</taxon>
        <taxon>Ecdysozoa</taxon>
        <taxon>Arthropoda</taxon>
        <taxon>Crustacea</taxon>
        <taxon>Multicrustacea</taxon>
        <taxon>Malacostraca</taxon>
        <taxon>Eumalacostraca</taxon>
        <taxon>Eucarida</taxon>
        <taxon>Euphausiacea</taxon>
        <taxon>Euphausiidae</taxon>
        <taxon>Meganyctiphanes</taxon>
    </lineage>
</organism>
<accession>A0AAV2R8N8</accession>
<evidence type="ECO:0000259" key="7">
    <source>
        <dbReference type="PROSITE" id="PS50089"/>
    </source>
</evidence>
<evidence type="ECO:0000313" key="9">
    <source>
        <dbReference type="Proteomes" id="UP001497623"/>
    </source>
</evidence>
<dbReference type="GO" id="GO:0000209">
    <property type="term" value="P:protein polyubiquitination"/>
    <property type="evidence" value="ECO:0007669"/>
    <property type="project" value="InterPro"/>
</dbReference>
<feature type="compositionally biased region" description="Basic residues" evidence="5">
    <location>
        <begin position="54"/>
        <end position="70"/>
    </location>
</feature>
<dbReference type="PANTHER" id="PTHR46717:SF1">
    <property type="entry name" value="E3 UBIQUITIN-PROTEIN LIGASE RNF180"/>
    <property type="match status" value="1"/>
</dbReference>
<feature type="domain" description="RING-type" evidence="7">
    <location>
        <begin position="107"/>
        <end position="146"/>
    </location>
</feature>
<keyword evidence="6" id="KW-0472">Membrane</keyword>
<feature type="non-terminal residue" evidence="8">
    <location>
        <position position="254"/>
    </location>
</feature>
<keyword evidence="6" id="KW-1133">Transmembrane helix</keyword>
<keyword evidence="3" id="KW-0862">Zinc</keyword>
<sequence length="254" mass="30268">DTDGIRVNQDEAADSCDFDELLEVNSESYDFLTDDEEDQEDHTDIPIPSGPQGRKIRRELKRRQRKNRNKAKAEQWLQEKAENEEDNKSQKEAGEEESSRIPGHLTCPICLDLLHNPCRTQPCKHLFCESCLRQMGGENTACPLCREVIGQCKPDKDISEEIRVNFPVLCSVRQEFERKQIKFERPLPWTRDHRFNQARSRWHLDIQNWDIRNLVIEEYRNLPRVQKFLFWAAALKIVYYIGLRLYRRFYYMSF</sequence>
<dbReference type="PROSITE" id="PS00518">
    <property type="entry name" value="ZF_RING_1"/>
    <property type="match status" value="1"/>
</dbReference>
<feature type="compositionally biased region" description="Acidic residues" evidence="5">
    <location>
        <begin position="32"/>
        <end position="41"/>
    </location>
</feature>
<evidence type="ECO:0000256" key="5">
    <source>
        <dbReference type="SAM" id="MobiDB-lite"/>
    </source>
</evidence>
<dbReference type="AlphaFoldDB" id="A0AAV2R8N8"/>
<dbReference type="InterPro" id="IPR013083">
    <property type="entry name" value="Znf_RING/FYVE/PHD"/>
</dbReference>
<protein>
    <recommendedName>
        <fullName evidence="7">RING-type domain-containing protein</fullName>
    </recommendedName>
</protein>
<feature type="non-terminal residue" evidence="8">
    <location>
        <position position="1"/>
    </location>
</feature>
<dbReference type="Gene3D" id="3.30.40.10">
    <property type="entry name" value="Zinc/RING finger domain, C3HC4 (zinc finger)"/>
    <property type="match status" value="1"/>
</dbReference>
<keyword evidence="6" id="KW-0812">Transmembrane</keyword>
<dbReference type="GO" id="GO:0032436">
    <property type="term" value="P:positive regulation of proteasomal ubiquitin-dependent protein catabolic process"/>
    <property type="evidence" value="ECO:0007669"/>
    <property type="project" value="TreeGrafter"/>
</dbReference>
<dbReference type="GO" id="GO:0042415">
    <property type="term" value="P:norepinephrine metabolic process"/>
    <property type="evidence" value="ECO:0007669"/>
    <property type="project" value="TreeGrafter"/>
</dbReference>
<feature type="region of interest" description="Disordered" evidence="5">
    <location>
        <begin position="27"/>
        <end position="100"/>
    </location>
</feature>
<gene>
    <name evidence="8" type="ORF">MNOR_LOCUS20548</name>
</gene>
<dbReference type="EMBL" id="CAXKWB010015951">
    <property type="protein sequence ID" value="CAL4114916.1"/>
    <property type="molecule type" value="Genomic_DNA"/>
</dbReference>
<evidence type="ECO:0000256" key="6">
    <source>
        <dbReference type="SAM" id="Phobius"/>
    </source>
</evidence>
<dbReference type="InterPro" id="IPR017907">
    <property type="entry name" value="Znf_RING_CS"/>
</dbReference>
<dbReference type="PROSITE" id="PS50089">
    <property type="entry name" value="ZF_RING_2"/>
    <property type="match status" value="1"/>
</dbReference>
<dbReference type="GO" id="GO:0061630">
    <property type="term" value="F:ubiquitin protein ligase activity"/>
    <property type="evidence" value="ECO:0007669"/>
    <property type="project" value="InterPro"/>
</dbReference>
<evidence type="ECO:0000256" key="2">
    <source>
        <dbReference type="ARBA" id="ARBA00022771"/>
    </source>
</evidence>
<name>A0AAV2R8N8_MEGNR</name>
<comment type="caution">
    <text evidence="8">The sequence shown here is derived from an EMBL/GenBank/DDBJ whole genome shotgun (WGS) entry which is preliminary data.</text>
</comment>
<evidence type="ECO:0000256" key="1">
    <source>
        <dbReference type="ARBA" id="ARBA00022723"/>
    </source>
</evidence>
<keyword evidence="9" id="KW-1185">Reference proteome</keyword>
<dbReference type="InterPro" id="IPR001841">
    <property type="entry name" value="Znf_RING"/>
</dbReference>
<dbReference type="SMART" id="SM00184">
    <property type="entry name" value="RING"/>
    <property type="match status" value="1"/>
</dbReference>